<dbReference type="RefSeq" id="WP_106123501.1">
    <property type="nucleotide sequence ID" value="NZ_PVTY01000012.1"/>
</dbReference>
<dbReference type="OrthoDB" id="9808002at2"/>
<organism evidence="10 11">
    <name type="scientific">Nesterenkonia sandarakina</name>
    <dbReference type="NCBI Taxonomy" id="272918"/>
    <lineage>
        <taxon>Bacteria</taxon>
        <taxon>Bacillati</taxon>
        <taxon>Actinomycetota</taxon>
        <taxon>Actinomycetes</taxon>
        <taxon>Micrococcales</taxon>
        <taxon>Micrococcaceae</taxon>
        <taxon>Nesterenkonia</taxon>
    </lineage>
</organism>
<dbReference type="InterPro" id="IPR000192">
    <property type="entry name" value="Aminotrans_V_dom"/>
</dbReference>
<proteinExistence type="inferred from homology"/>
<feature type="domain" description="Aminotransferase class V" evidence="9">
    <location>
        <begin position="13"/>
        <end position="389"/>
    </location>
</feature>
<comment type="cofactor">
    <cofactor evidence="1">
        <name>pyridoxal 5'-phosphate</name>
        <dbReference type="ChEBI" id="CHEBI:597326"/>
    </cofactor>
</comment>
<protein>
    <submittedName>
        <fullName evidence="10">Cysteine desulfurase</fullName>
    </submittedName>
</protein>
<dbReference type="Pfam" id="PF00266">
    <property type="entry name" value="Aminotran_5"/>
    <property type="match status" value="1"/>
</dbReference>
<dbReference type="GO" id="GO:0046872">
    <property type="term" value="F:metal ion binding"/>
    <property type="evidence" value="ECO:0007669"/>
    <property type="project" value="UniProtKB-KW"/>
</dbReference>
<evidence type="ECO:0000256" key="2">
    <source>
        <dbReference type="ARBA" id="ARBA00006490"/>
    </source>
</evidence>
<dbReference type="EMBL" id="PVTY01000012">
    <property type="protein sequence ID" value="PRZ14202.1"/>
    <property type="molecule type" value="Genomic_DNA"/>
</dbReference>
<comment type="catalytic activity">
    <reaction evidence="8">
        <text>(sulfur carrier)-H + L-cysteine = (sulfur carrier)-SH + L-alanine</text>
        <dbReference type="Rhea" id="RHEA:43892"/>
        <dbReference type="Rhea" id="RHEA-COMP:14737"/>
        <dbReference type="Rhea" id="RHEA-COMP:14739"/>
        <dbReference type="ChEBI" id="CHEBI:29917"/>
        <dbReference type="ChEBI" id="CHEBI:35235"/>
        <dbReference type="ChEBI" id="CHEBI:57972"/>
        <dbReference type="ChEBI" id="CHEBI:64428"/>
        <dbReference type="EC" id="2.8.1.7"/>
    </reaction>
</comment>
<evidence type="ECO:0000256" key="5">
    <source>
        <dbReference type="ARBA" id="ARBA00022898"/>
    </source>
</evidence>
<dbReference type="Proteomes" id="UP000238217">
    <property type="component" value="Unassembled WGS sequence"/>
</dbReference>
<dbReference type="FunFam" id="3.40.640.10:FF:000084">
    <property type="entry name" value="IscS-like cysteine desulfurase"/>
    <property type="match status" value="1"/>
</dbReference>
<evidence type="ECO:0000259" key="9">
    <source>
        <dbReference type="Pfam" id="PF00266"/>
    </source>
</evidence>
<evidence type="ECO:0000256" key="1">
    <source>
        <dbReference type="ARBA" id="ARBA00001933"/>
    </source>
</evidence>
<name>A0A2T0YGR0_9MICC</name>
<keyword evidence="11" id="KW-1185">Reference proteome</keyword>
<dbReference type="InterPro" id="IPR016454">
    <property type="entry name" value="Cysteine_dSase"/>
</dbReference>
<dbReference type="Gene3D" id="1.10.260.50">
    <property type="match status" value="1"/>
</dbReference>
<dbReference type="PIRSF" id="PIRSF005572">
    <property type="entry name" value="NifS"/>
    <property type="match status" value="1"/>
</dbReference>
<dbReference type="AlphaFoldDB" id="A0A2T0YGR0"/>
<keyword evidence="3" id="KW-0808">Transferase</keyword>
<keyword evidence="6" id="KW-0408">Iron</keyword>
<dbReference type="InterPro" id="IPR015421">
    <property type="entry name" value="PyrdxlP-dep_Trfase_major"/>
</dbReference>
<dbReference type="GO" id="GO:0051536">
    <property type="term" value="F:iron-sulfur cluster binding"/>
    <property type="evidence" value="ECO:0007669"/>
    <property type="project" value="UniProtKB-KW"/>
</dbReference>
<reference evidence="10 11" key="1">
    <citation type="submission" date="2018-03" db="EMBL/GenBank/DDBJ databases">
        <title>Comparative analysis of microorganisms from saline springs in Andes Mountain Range, Colombia.</title>
        <authorList>
            <person name="Rubin E."/>
        </authorList>
    </citation>
    <scope>NUCLEOTIDE SEQUENCE [LARGE SCALE GENOMIC DNA]</scope>
    <source>
        <strain evidence="10 11">CG 35</strain>
    </source>
</reference>
<keyword evidence="4" id="KW-0479">Metal-binding</keyword>
<evidence type="ECO:0000256" key="8">
    <source>
        <dbReference type="ARBA" id="ARBA00050776"/>
    </source>
</evidence>
<evidence type="ECO:0000256" key="4">
    <source>
        <dbReference type="ARBA" id="ARBA00022723"/>
    </source>
</evidence>
<keyword evidence="5" id="KW-0663">Pyridoxal phosphate</keyword>
<dbReference type="PANTHER" id="PTHR11601:SF34">
    <property type="entry name" value="CYSTEINE DESULFURASE"/>
    <property type="match status" value="1"/>
</dbReference>
<dbReference type="InterPro" id="IPR015422">
    <property type="entry name" value="PyrdxlP-dep_Trfase_small"/>
</dbReference>
<dbReference type="InterPro" id="IPR015424">
    <property type="entry name" value="PyrdxlP-dep_Trfase"/>
</dbReference>
<dbReference type="SUPFAM" id="SSF53383">
    <property type="entry name" value="PLP-dependent transferases"/>
    <property type="match status" value="1"/>
</dbReference>
<accession>A0A2T0YGR0</accession>
<evidence type="ECO:0000256" key="6">
    <source>
        <dbReference type="ARBA" id="ARBA00023004"/>
    </source>
</evidence>
<evidence type="ECO:0000313" key="10">
    <source>
        <dbReference type="EMBL" id="PRZ14202.1"/>
    </source>
</evidence>
<evidence type="ECO:0000256" key="7">
    <source>
        <dbReference type="ARBA" id="ARBA00023014"/>
    </source>
</evidence>
<dbReference type="Gene3D" id="3.40.640.10">
    <property type="entry name" value="Type I PLP-dependent aspartate aminotransferase-like (Major domain)"/>
    <property type="match status" value="1"/>
</dbReference>
<dbReference type="GO" id="GO:0031071">
    <property type="term" value="F:cysteine desulfurase activity"/>
    <property type="evidence" value="ECO:0007669"/>
    <property type="project" value="UniProtKB-EC"/>
</dbReference>
<comment type="similarity">
    <text evidence="2">Belongs to the class-V pyridoxal-phosphate-dependent aminotransferase family. NifS/IscS subfamily.</text>
</comment>
<keyword evidence="7" id="KW-0411">Iron-sulfur</keyword>
<evidence type="ECO:0000256" key="3">
    <source>
        <dbReference type="ARBA" id="ARBA00022679"/>
    </source>
</evidence>
<sequence length="410" mass="42632">MSSAPDPLPGGSYFDHAATTPIKPTAMRVLTEVMPALSNPSSLHGSGRRARLAVDSAREQLARAAGAHSSEVIFTSGGTEADNLAVKGLYWQRRAEDQARRRILLPGIEHHAVLETAEWLEAHEDAELGIIAVDGCGIVDLAALEATLAASADSVALVTVMWANNETGAIQPVAQIGELCARYGVPLHTDAVQAFGSLPAGSAPMSFRDSGAATLAISGHKIGAPVGVGALLVRRDITLTPVLHGGGQERDIRSGTLDVAGICSFAAVAEELVASQAKEAQRLAGLRDQLLDAVVGLEGVTLRGPDPRTHPELRLPNNLHITVDDAEGDSLLFMLDMAGFDTATGSACTAGVPRPSHVLLAMGLSEEQSRGAQRFTLGWTTTERDVAALAAALPAVIAQARSAGMAAARR</sequence>
<comment type="caution">
    <text evidence="10">The sequence shown here is derived from an EMBL/GenBank/DDBJ whole genome shotgun (WGS) entry which is preliminary data.</text>
</comment>
<evidence type="ECO:0000313" key="11">
    <source>
        <dbReference type="Proteomes" id="UP000238217"/>
    </source>
</evidence>
<dbReference type="Gene3D" id="3.90.1150.10">
    <property type="entry name" value="Aspartate Aminotransferase, domain 1"/>
    <property type="match status" value="1"/>
</dbReference>
<dbReference type="PANTHER" id="PTHR11601">
    <property type="entry name" value="CYSTEINE DESULFURYLASE FAMILY MEMBER"/>
    <property type="match status" value="1"/>
</dbReference>
<gene>
    <name evidence="10" type="ORF">BCL67_11265</name>
</gene>